<organism evidence="2 3">
    <name type="scientific">Polarella glacialis</name>
    <name type="common">Dinoflagellate</name>
    <dbReference type="NCBI Taxonomy" id="89957"/>
    <lineage>
        <taxon>Eukaryota</taxon>
        <taxon>Sar</taxon>
        <taxon>Alveolata</taxon>
        <taxon>Dinophyceae</taxon>
        <taxon>Suessiales</taxon>
        <taxon>Suessiaceae</taxon>
        <taxon>Polarella</taxon>
    </lineage>
</organism>
<feature type="non-terminal residue" evidence="2">
    <location>
        <position position="1"/>
    </location>
</feature>
<comment type="caution">
    <text evidence="2">The sequence shown here is derived from an EMBL/GenBank/DDBJ whole genome shotgun (WGS) entry which is preliminary data.</text>
</comment>
<dbReference type="GO" id="GO:0016266">
    <property type="term" value="P:protein O-linked glycosylation via N-acetyl-galactosamine"/>
    <property type="evidence" value="ECO:0007669"/>
    <property type="project" value="TreeGrafter"/>
</dbReference>
<evidence type="ECO:0000259" key="1">
    <source>
        <dbReference type="Pfam" id="PF15711"/>
    </source>
</evidence>
<dbReference type="PANTHER" id="PTHR46396">
    <property type="entry name" value="PROTEIN O-LINKED-MANNOSE BETA-1,2-N-ACETYLGLUCOSAMINYLTRANSFERASE 1"/>
    <property type="match status" value="1"/>
</dbReference>
<evidence type="ECO:0000313" key="2">
    <source>
        <dbReference type="EMBL" id="CAE8643523.1"/>
    </source>
</evidence>
<dbReference type="InterPro" id="IPR039477">
    <property type="entry name" value="ILEI/PANDER_dom"/>
</dbReference>
<gene>
    <name evidence="2" type="ORF">PGLA2088_LOCUS2589</name>
</gene>
<name>A0A813I0L4_POLGL</name>
<feature type="domain" description="ILEI/PANDER" evidence="1">
    <location>
        <begin position="59"/>
        <end position="146"/>
    </location>
</feature>
<dbReference type="InterPro" id="IPR052463">
    <property type="entry name" value="O-linked_mannose_GnT"/>
</dbReference>
<sequence length="456" mass="46047">MPGLGALSRYTRVLSPPEPEALALERRLAGAVRSAGFDDGNFATFEVDGQQLAVTTFTGLNMVVLWPNASLKAFATFDTYSGAGSQALVDFVGNLSNGSLVLVAAQDEASTGLDNRSLAAIATLGATQISSLGLRDSFALVGVKGGSLPLAVGAEHLSAAGAGPARASVLWAAPLEGGIAVRVKSGGSVDGNTAEFYVDDVKVSMPIGRGMNLVLLGKDGSVLSTHTFDTGYQGLGSEPFAALLREMADGDVVLVAAKDDAYSNLTAAAKDALVGCGAIQVGNVSYRGSYALIGVRSGAALAEGASASGSGAVELSAAVPRYVPASVLEGMAVRVKSGGSVDGNTAEFYVDDVKVSMPTGRGMNLVLLGKDGSVLSTHTFDTGYQGLGSEPFAALLREMADGDVVLVAAKDDAYSNLTAAAKDALVGCGAIQVGNMSYRGSYALIGVRNGAALAEG</sequence>
<protein>
    <recommendedName>
        <fullName evidence="1">ILEI/PANDER domain-containing protein</fullName>
    </recommendedName>
</protein>
<feature type="domain" description="ILEI/PANDER" evidence="1">
    <location>
        <begin position="209"/>
        <end position="296"/>
    </location>
</feature>
<dbReference type="GO" id="GO:0047223">
    <property type="term" value="F:beta-1,3-galactosyl-O-glycosyl-glycoprotein beta-1,3-N-acetylglucosaminyltransferase activity"/>
    <property type="evidence" value="ECO:0007669"/>
    <property type="project" value="TreeGrafter"/>
</dbReference>
<dbReference type="Proteomes" id="UP000626109">
    <property type="component" value="Unassembled WGS sequence"/>
</dbReference>
<dbReference type="Pfam" id="PF15711">
    <property type="entry name" value="ILEI"/>
    <property type="match status" value="3"/>
</dbReference>
<dbReference type="GO" id="GO:0000139">
    <property type="term" value="C:Golgi membrane"/>
    <property type="evidence" value="ECO:0007669"/>
    <property type="project" value="TreeGrafter"/>
</dbReference>
<feature type="domain" description="ILEI/PANDER" evidence="1">
    <location>
        <begin position="361"/>
        <end position="449"/>
    </location>
</feature>
<dbReference type="PANTHER" id="PTHR46396:SF2">
    <property type="entry name" value="ILEI_PANDER DOMAIN-CONTAINING PROTEIN"/>
    <property type="match status" value="1"/>
</dbReference>
<evidence type="ECO:0000313" key="3">
    <source>
        <dbReference type="Proteomes" id="UP000626109"/>
    </source>
</evidence>
<reference evidence="2" key="1">
    <citation type="submission" date="2021-02" db="EMBL/GenBank/DDBJ databases">
        <authorList>
            <person name="Dougan E. K."/>
            <person name="Rhodes N."/>
            <person name="Thang M."/>
            <person name="Chan C."/>
        </authorList>
    </citation>
    <scope>NUCLEOTIDE SEQUENCE</scope>
</reference>
<dbReference type="AlphaFoldDB" id="A0A813I0L4"/>
<dbReference type="PROSITE" id="PS52031">
    <property type="entry name" value="GG_LECTIN"/>
    <property type="match status" value="2"/>
</dbReference>
<dbReference type="EMBL" id="CAJNNW010002146">
    <property type="protein sequence ID" value="CAE8643523.1"/>
    <property type="molecule type" value="Genomic_DNA"/>
</dbReference>
<accession>A0A813I0L4</accession>
<proteinExistence type="predicted"/>